<dbReference type="InterPro" id="IPR040911">
    <property type="entry name" value="Exostosin_GT47"/>
</dbReference>
<gene>
    <name evidence="12" type="ORF">HDID_LOCUS4939</name>
</gene>
<dbReference type="InterPro" id="IPR015338">
    <property type="entry name" value="GT64_dom"/>
</dbReference>
<evidence type="ECO:0000256" key="6">
    <source>
        <dbReference type="ARBA" id="ARBA00022989"/>
    </source>
</evidence>
<comment type="similarity">
    <text evidence="2">Belongs to the glycosyltransferase 47 family.</text>
</comment>
<sequence length="669" mass="75637">MLDDKEEGKSIPSFGYNFKIPTSKVHCLTTIVFICIIILILNYRSHSAQDLLILAFRSRYREFQSYAGCSHHTCFNVRSCVYEYPDEVPNQLRIYVYPEMLFVDEKRNYITYRGNRQFRELLIALNTSKYAVQDPSKACLFVASMDFVGSASQNSSYLLDMALSFPWMNTGQNHLLFGSLYDLSFGRNLFDIRNYPGLVGAGGMNSSYFRNTYDISIPIVSNFDPLPHNRNGCLYYLAIPQSHFGQHLNRYADKFNQNVDWSCNNNSYPRTIISKITSSPLHTYLALQTDNYSYKEIVASDQVVLSSSVFCLIDPSQPPMTLLFDTMKAGCIPVFISSDIVLPFSERVDWTKCSLLIPHGQLENVMDVIFSYSSDEVDFLQQMVEHVYNKYMSSLTAIVTATLDIINSRVFPGASPSYYDWNDPHSPSNSANLDIGFLPLGKGICNQFTILLTTSHHPMYTVPIVNFLSASRYVREVFVVYTGESAHFSSTFTIGQMKLPVKIVSPFYNTLEQTTTPLPETHSGAFLYVGEDIILPSNISDVDFAYEVWCQHPNRVVTLSPSTKTLKSTAAIFHKVYAVRVLELLPTSLNGLVSGEKPSCIETMLPDLVTHISGRPVLPVSASWPSNTTQASVEVSAHRKRCIQLLADYHLFPSENEHKSKPSFVIRRF</sequence>
<keyword evidence="4 9" id="KW-0812">Transmembrane</keyword>
<keyword evidence="5" id="KW-0256">Endoplasmic reticulum</keyword>
<organism evidence="14">
    <name type="scientific">Hymenolepis diminuta</name>
    <name type="common">Rat tapeworm</name>
    <dbReference type="NCBI Taxonomy" id="6216"/>
    <lineage>
        <taxon>Eukaryota</taxon>
        <taxon>Metazoa</taxon>
        <taxon>Spiralia</taxon>
        <taxon>Lophotrochozoa</taxon>
        <taxon>Platyhelminthes</taxon>
        <taxon>Cestoda</taxon>
        <taxon>Eucestoda</taxon>
        <taxon>Cyclophyllidea</taxon>
        <taxon>Hymenolepididae</taxon>
        <taxon>Hymenolepis</taxon>
    </lineage>
</organism>
<dbReference type="Proteomes" id="UP000274504">
    <property type="component" value="Unassembled WGS sequence"/>
</dbReference>
<keyword evidence="7 9" id="KW-0472">Membrane</keyword>
<keyword evidence="3" id="KW-0808">Transferase</keyword>
<evidence type="ECO:0000256" key="7">
    <source>
        <dbReference type="ARBA" id="ARBA00023136"/>
    </source>
</evidence>
<feature type="domain" description="Glycosyl transferase 64" evidence="11">
    <location>
        <begin position="448"/>
        <end position="568"/>
    </location>
</feature>
<dbReference type="PANTHER" id="PTHR11062">
    <property type="entry name" value="EXOSTOSIN HEPARAN SULFATE GLYCOSYLTRANSFERASE -RELATED"/>
    <property type="match status" value="1"/>
</dbReference>
<reference evidence="14" key="1">
    <citation type="submission" date="2017-02" db="UniProtKB">
        <authorList>
            <consortium name="WormBaseParasite"/>
        </authorList>
    </citation>
    <scope>IDENTIFICATION</scope>
</reference>
<dbReference type="STRING" id="6216.A0A0R3SJ26"/>
<evidence type="ECO:0000256" key="9">
    <source>
        <dbReference type="SAM" id="Phobius"/>
    </source>
</evidence>
<name>A0A0R3SJ26_HYMDI</name>
<dbReference type="InterPro" id="IPR004263">
    <property type="entry name" value="Exostosin"/>
</dbReference>
<comment type="subcellular location">
    <subcellularLocation>
        <location evidence="1">Endoplasmic reticulum membrane</location>
        <topology evidence="1">Single-pass type II membrane protein</topology>
    </subcellularLocation>
</comment>
<dbReference type="Gene3D" id="3.90.550.10">
    <property type="entry name" value="Spore Coat Polysaccharide Biosynthesis Protein SpsA, Chain A"/>
    <property type="match status" value="1"/>
</dbReference>
<evidence type="ECO:0000256" key="1">
    <source>
        <dbReference type="ARBA" id="ARBA00004648"/>
    </source>
</evidence>
<accession>A0A0R3SJ26</accession>
<dbReference type="GO" id="GO:0005789">
    <property type="term" value="C:endoplasmic reticulum membrane"/>
    <property type="evidence" value="ECO:0007669"/>
    <property type="project" value="UniProtKB-SubCell"/>
</dbReference>
<evidence type="ECO:0000259" key="10">
    <source>
        <dbReference type="Pfam" id="PF03016"/>
    </source>
</evidence>
<dbReference type="EMBL" id="UYSG01002159">
    <property type="protein sequence ID" value="VDL57257.1"/>
    <property type="molecule type" value="Genomic_DNA"/>
</dbReference>
<keyword evidence="8" id="KW-1015">Disulfide bond</keyword>
<dbReference type="GO" id="GO:0016757">
    <property type="term" value="F:glycosyltransferase activity"/>
    <property type="evidence" value="ECO:0007669"/>
    <property type="project" value="InterPro"/>
</dbReference>
<evidence type="ECO:0000256" key="4">
    <source>
        <dbReference type="ARBA" id="ARBA00022692"/>
    </source>
</evidence>
<evidence type="ECO:0000313" key="13">
    <source>
        <dbReference type="Proteomes" id="UP000274504"/>
    </source>
</evidence>
<dbReference type="Pfam" id="PF09258">
    <property type="entry name" value="Glyco_transf_64"/>
    <property type="match status" value="1"/>
</dbReference>
<dbReference type="GO" id="GO:0015012">
    <property type="term" value="P:heparan sulfate proteoglycan biosynthetic process"/>
    <property type="evidence" value="ECO:0007669"/>
    <property type="project" value="UniProtKB-ARBA"/>
</dbReference>
<evidence type="ECO:0000256" key="8">
    <source>
        <dbReference type="ARBA" id="ARBA00023157"/>
    </source>
</evidence>
<proteinExistence type="inferred from homology"/>
<reference evidence="12 13" key="2">
    <citation type="submission" date="2018-11" db="EMBL/GenBank/DDBJ databases">
        <authorList>
            <consortium name="Pathogen Informatics"/>
        </authorList>
    </citation>
    <scope>NUCLEOTIDE SEQUENCE [LARGE SCALE GENOMIC DNA]</scope>
</reference>
<evidence type="ECO:0000313" key="14">
    <source>
        <dbReference type="WBParaSite" id="HDID_0000494101-mRNA-1"/>
    </source>
</evidence>
<evidence type="ECO:0000256" key="2">
    <source>
        <dbReference type="ARBA" id="ARBA00010271"/>
    </source>
</evidence>
<evidence type="ECO:0000256" key="5">
    <source>
        <dbReference type="ARBA" id="ARBA00022824"/>
    </source>
</evidence>
<dbReference type="AlphaFoldDB" id="A0A0R3SJ26"/>
<dbReference type="InterPro" id="IPR029044">
    <property type="entry name" value="Nucleotide-diphossugar_trans"/>
</dbReference>
<evidence type="ECO:0000256" key="3">
    <source>
        <dbReference type="ARBA" id="ARBA00022679"/>
    </source>
</evidence>
<protein>
    <submittedName>
        <fullName evidence="14">Exostosin-2</fullName>
    </submittedName>
</protein>
<evidence type="ECO:0000313" key="12">
    <source>
        <dbReference type="EMBL" id="VDL57257.1"/>
    </source>
</evidence>
<dbReference type="WBParaSite" id="HDID_0000494101-mRNA-1">
    <property type="protein sequence ID" value="HDID_0000494101-mRNA-1"/>
    <property type="gene ID" value="HDID_0000494101"/>
</dbReference>
<dbReference type="Pfam" id="PF03016">
    <property type="entry name" value="Exostosin_GT47"/>
    <property type="match status" value="1"/>
</dbReference>
<keyword evidence="6 9" id="KW-1133">Transmembrane helix</keyword>
<dbReference type="OrthoDB" id="6253399at2759"/>
<evidence type="ECO:0000259" key="11">
    <source>
        <dbReference type="Pfam" id="PF09258"/>
    </source>
</evidence>
<feature type="domain" description="Exostosin GT47" evidence="10">
    <location>
        <begin position="91"/>
        <end position="367"/>
    </location>
</feature>
<feature type="transmembrane region" description="Helical" evidence="9">
    <location>
        <begin position="25"/>
        <end position="43"/>
    </location>
</feature>